<dbReference type="Gene3D" id="1.50.10.20">
    <property type="match status" value="1"/>
</dbReference>
<dbReference type="NCBIfam" id="TIGR01409">
    <property type="entry name" value="TAT_signal_seq"/>
    <property type="match status" value="1"/>
</dbReference>
<dbReference type="Proteomes" id="UP000256779">
    <property type="component" value="Unassembled WGS sequence"/>
</dbReference>
<protein>
    <submittedName>
        <fullName evidence="1">Secreted protein</fullName>
    </submittedName>
</protein>
<proteinExistence type="predicted"/>
<dbReference type="GO" id="GO:0005975">
    <property type="term" value="P:carbohydrate metabolic process"/>
    <property type="evidence" value="ECO:0007669"/>
    <property type="project" value="InterPro"/>
</dbReference>
<sequence length="627" mass="70880">MLNSESRRNFLKKTAIATAGFSVGITTLSTACRQKVLGGKSFEVLRNGRTLSFQLPIEKDLSHIEVRLFSKANEYIFEYDDVSPHAPDVENEQTKDVWMPGFDEAAEARRKSSQEQRFPVVDLAIKPDMSAVIEMDIQEPGTYRINDQDIKPLTDQIRIPYQKVDHWANSFYIDPKTNSIKHFYLAAQIAVVNSKVSFQIETLRDDWVGAISIHDPRNGEMLASSEVTWETELPDISTGKGVTRERMVAALSLASDFLLNCQYKNPNSKAFGGEYLLYDLTARTRMRPFWSWAWGPSAKVLFEAADIEGVSTSVSNSQLKQRAEELMQLTLDLQVLDKDSPAYGIIQTSAHEASTVDSLFLVGWGWMSLYKETKNPKYIEAGKKLADAANRLMDEHDDVWIPQAYLFEEDRWKDIMSFESSMGLPGLAALYLATGDDYFKKTTIRMADLLIRAFENEEGLWGVFFRSKTMKTDEVNYWTKAFGYIADGLIEAHRAAPEKGYLAKAMVIADRILATQAADGSLSVRFDRSPQYVGIGDKATAIWGALYLRLYKMVGDKKYYTAGMKAIEWCMDHQYVGDDTAARGGIVGRSWPSGINFRHWYDVVVTYTVSFFGSALLEALSLDEWKE</sequence>
<comment type="caution">
    <text evidence="1">The sequence shown here is derived from an EMBL/GenBank/DDBJ whole genome shotgun (WGS) entry which is preliminary data.</text>
</comment>
<evidence type="ECO:0000313" key="2">
    <source>
        <dbReference type="Proteomes" id="UP000256779"/>
    </source>
</evidence>
<dbReference type="RefSeq" id="WP_147303018.1">
    <property type="nucleotide sequence ID" value="NZ_QREG01000020.1"/>
</dbReference>
<dbReference type="EMBL" id="QREG01000020">
    <property type="protein sequence ID" value="RED94667.1"/>
    <property type="molecule type" value="Genomic_DNA"/>
</dbReference>
<dbReference type="InterPro" id="IPR008928">
    <property type="entry name" value="6-hairpin_glycosidase_sf"/>
</dbReference>
<reference evidence="1 2" key="1">
    <citation type="submission" date="2018-07" db="EMBL/GenBank/DDBJ databases">
        <title>Genomic Encyclopedia of Type Strains, Phase IV (KMG-IV): sequencing the most valuable type-strain genomes for metagenomic binning, comparative biology and taxonomic classification.</title>
        <authorList>
            <person name="Goeker M."/>
        </authorList>
    </citation>
    <scope>NUCLEOTIDE SEQUENCE [LARGE SCALE GENOMIC DNA]</scope>
    <source>
        <strain evidence="1 2">DSM 4134</strain>
    </source>
</reference>
<organism evidence="1 2">
    <name type="scientific">Marinoscillum furvescens DSM 4134</name>
    <dbReference type="NCBI Taxonomy" id="1122208"/>
    <lineage>
        <taxon>Bacteria</taxon>
        <taxon>Pseudomonadati</taxon>
        <taxon>Bacteroidota</taxon>
        <taxon>Cytophagia</taxon>
        <taxon>Cytophagales</taxon>
        <taxon>Reichenbachiellaceae</taxon>
        <taxon>Marinoscillum</taxon>
    </lineage>
</organism>
<dbReference type="InterPro" id="IPR019546">
    <property type="entry name" value="TAT_signal_bac_arc"/>
</dbReference>
<gene>
    <name evidence="1" type="ORF">C7460_12062</name>
</gene>
<evidence type="ECO:0000313" key="1">
    <source>
        <dbReference type="EMBL" id="RED94667.1"/>
    </source>
</evidence>
<dbReference type="AlphaFoldDB" id="A0A3D9L0J6"/>
<keyword evidence="2" id="KW-1185">Reference proteome</keyword>
<dbReference type="SUPFAM" id="SSF48208">
    <property type="entry name" value="Six-hairpin glycosidases"/>
    <property type="match status" value="1"/>
</dbReference>
<dbReference type="OrthoDB" id="1388500at2"/>
<dbReference type="InterPro" id="IPR006311">
    <property type="entry name" value="TAT_signal"/>
</dbReference>
<dbReference type="PROSITE" id="PS51257">
    <property type="entry name" value="PROKAR_LIPOPROTEIN"/>
    <property type="match status" value="1"/>
</dbReference>
<name>A0A3D9L0J6_MARFU</name>
<dbReference type="PROSITE" id="PS51318">
    <property type="entry name" value="TAT"/>
    <property type="match status" value="1"/>
</dbReference>
<accession>A0A3D9L0J6</accession>